<dbReference type="PANTHER" id="PTHR15192:SF8">
    <property type="entry name" value="FAD_NAD(P)-BINDING DOMAIN-CONTAINING PROTEIN"/>
    <property type="match status" value="1"/>
</dbReference>
<dbReference type="AlphaFoldDB" id="A0AAF0D9W4"/>
<dbReference type="Proteomes" id="UP001219355">
    <property type="component" value="Chromosome 1"/>
</dbReference>
<protein>
    <submittedName>
        <fullName evidence="1">Uncharacterized protein</fullName>
    </submittedName>
</protein>
<dbReference type="InterPro" id="IPR029731">
    <property type="entry name" value="OSGIN1/2"/>
</dbReference>
<dbReference type="EMBL" id="CP120627">
    <property type="protein sequence ID" value="WEW54587.1"/>
    <property type="molecule type" value="Genomic_DNA"/>
</dbReference>
<dbReference type="SUPFAM" id="SSF51905">
    <property type="entry name" value="FAD/NAD(P)-binding domain"/>
    <property type="match status" value="1"/>
</dbReference>
<dbReference type="PANTHER" id="PTHR15192">
    <property type="entry name" value="PROTEIN CBG05349"/>
    <property type="match status" value="1"/>
</dbReference>
<dbReference type="Gene3D" id="3.50.50.60">
    <property type="entry name" value="FAD/NAD(P)-binding domain"/>
    <property type="match status" value="1"/>
</dbReference>
<dbReference type="InterPro" id="IPR036188">
    <property type="entry name" value="FAD/NAD-bd_sf"/>
</dbReference>
<name>A0AAF0D9W4_9EURO</name>
<gene>
    <name evidence="1" type="ORF">PRK78_000007</name>
</gene>
<proteinExistence type="predicted"/>
<keyword evidence="2" id="KW-1185">Reference proteome</keyword>
<organism evidence="1 2">
    <name type="scientific">Emydomyces testavorans</name>
    <dbReference type="NCBI Taxonomy" id="2070801"/>
    <lineage>
        <taxon>Eukaryota</taxon>
        <taxon>Fungi</taxon>
        <taxon>Dikarya</taxon>
        <taxon>Ascomycota</taxon>
        <taxon>Pezizomycotina</taxon>
        <taxon>Eurotiomycetes</taxon>
        <taxon>Eurotiomycetidae</taxon>
        <taxon>Onygenales</taxon>
        <taxon>Nannizziopsiaceae</taxon>
        <taxon>Emydomyces</taxon>
    </lineage>
</organism>
<evidence type="ECO:0000313" key="1">
    <source>
        <dbReference type="EMBL" id="WEW54587.1"/>
    </source>
</evidence>
<evidence type="ECO:0000313" key="2">
    <source>
        <dbReference type="Proteomes" id="UP001219355"/>
    </source>
</evidence>
<reference evidence="1" key="1">
    <citation type="submission" date="2023-03" db="EMBL/GenBank/DDBJ databases">
        <title>Emydomyces testavorans Genome Sequence.</title>
        <authorList>
            <person name="Hoyer L."/>
        </authorList>
    </citation>
    <scope>NUCLEOTIDE SEQUENCE</scope>
    <source>
        <strain evidence="1">16-2883</strain>
    </source>
</reference>
<sequence length="534" mass="58671">MATPATAAALDPSPIDVVIIGNGPSALLLSYILHGNIPIYDPQTPHPDPILHEKLKGTPQLLDLDIDRFTEHFEASRFPYSTQALPVNSLFDSIVRPNADTDDTEKNTCVQWRHSPEKAVSHVVLGSAPRPGGQWTECPNGTSWNIQSLSYAGMLSLPGYSFQTYHREHFGSELAPFTRPSRREIADYFATYPAAVGISDAIKSAVAVGNISRTTDGFYIASHSLKCRHLVLASGTLTSPKPIRPLLQPLLTIGPLATAPDSVAARPPLLVIGSGFSAADIIISASEEQKIIHIFQWEPDEKPSPLKSCHQQAYPEYAGIYRLMKRSASRQQTQTPWFRPTSLTPFLASREWTRIYEGLPNTLVTAVEVQDERAVVSLRLQDGTVLRRQVSGLAHAVGRQGSLGYLDESLRKEILSGEDQTTGVVSASTLRAAASADLEVASNVFVVGSLTGDSLIRFAYGGCVYVAGKLITRAINSNSRLKTGDNQGRLTHATYEFKSLMNDRPHERSRDALSYQFPRFIWAKGKSWWNFLFS</sequence>
<accession>A0AAF0D9W4</accession>